<evidence type="ECO:0000313" key="2">
    <source>
        <dbReference type="EMBL" id="OOF32651.1"/>
    </source>
</evidence>
<feature type="transmembrane region" description="Helical" evidence="1">
    <location>
        <begin position="41"/>
        <end position="59"/>
    </location>
</feature>
<organism evidence="2 3">
    <name type="scientific">Salinivibrio costicola subsp. alcaliphilus</name>
    <dbReference type="NCBI Taxonomy" id="272773"/>
    <lineage>
        <taxon>Bacteria</taxon>
        <taxon>Pseudomonadati</taxon>
        <taxon>Pseudomonadota</taxon>
        <taxon>Gammaproteobacteria</taxon>
        <taxon>Vibrionales</taxon>
        <taxon>Vibrionaceae</taxon>
        <taxon>Salinivibrio</taxon>
    </lineage>
</organism>
<keyword evidence="3" id="KW-1185">Reference proteome</keyword>
<feature type="transmembrane region" description="Helical" evidence="1">
    <location>
        <begin position="12"/>
        <end position="35"/>
    </location>
</feature>
<dbReference type="EMBL" id="MUFR01000076">
    <property type="protein sequence ID" value="OOF32651.1"/>
    <property type="molecule type" value="Genomic_DNA"/>
</dbReference>
<evidence type="ECO:0000313" key="3">
    <source>
        <dbReference type="Proteomes" id="UP000189431"/>
    </source>
</evidence>
<dbReference type="RefSeq" id="WP_077670219.1">
    <property type="nucleotide sequence ID" value="NZ_MUFR01000076.1"/>
</dbReference>
<keyword evidence="1" id="KW-0472">Membrane</keyword>
<evidence type="ECO:0008006" key="4">
    <source>
        <dbReference type="Google" id="ProtNLM"/>
    </source>
</evidence>
<proteinExistence type="predicted"/>
<comment type="caution">
    <text evidence="2">The sequence shown here is derived from an EMBL/GenBank/DDBJ whole genome shotgun (WGS) entry which is preliminary data.</text>
</comment>
<gene>
    <name evidence="2" type="ORF">BZJ21_14990</name>
</gene>
<protein>
    <recommendedName>
        <fullName evidence="4">YcxB family protein</fullName>
    </recommendedName>
</protein>
<keyword evidence="1" id="KW-1133">Transmembrane helix</keyword>
<name>A0ABX3KNB7_SALCS</name>
<reference evidence="3" key="1">
    <citation type="submission" date="2017-01" db="EMBL/GenBank/DDBJ databases">
        <title>Draft genome of the species Salinivibrio costicola subsp. alcaliphilus.</title>
        <authorList>
            <person name="Lopez-Hermoso C."/>
            <person name="De La Haba R."/>
            <person name="Sanchez-Porro C."/>
            <person name="Ventosa A."/>
        </authorList>
    </citation>
    <scope>NUCLEOTIDE SEQUENCE [LARGE SCALE GENOMIC DNA]</scope>
    <source>
        <strain evidence="3">CBH448</strain>
    </source>
</reference>
<evidence type="ECO:0000256" key="1">
    <source>
        <dbReference type="SAM" id="Phobius"/>
    </source>
</evidence>
<accession>A0ABX3KNB7</accession>
<sequence>MKFKIADKRTRNLYIGPLSVFMFWPSLIFFGSWFMGDVISLEYLLYVCLFCSVPALLNYKGRCDFKNYAENHTIEVSDKGLISYEPDTQEIMEWESVKTIKVKRSKGKVKSIKIFGNHGLTADLSRYEDLDRLYDELKNVIEAGRWR</sequence>
<dbReference type="Proteomes" id="UP000189431">
    <property type="component" value="Unassembled WGS sequence"/>
</dbReference>
<keyword evidence="1" id="KW-0812">Transmembrane</keyword>